<evidence type="ECO:0000256" key="1">
    <source>
        <dbReference type="ARBA" id="ARBA00004141"/>
    </source>
</evidence>
<accession>A0A0Q3Q383</accession>
<dbReference type="STRING" id="15368.A0A0Q3Q383"/>
<dbReference type="InterPro" id="IPR037185">
    <property type="entry name" value="EmrE-like"/>
</dbReference>
<feature type="transmembrane region" description="Helical" evidence="7">
    <location>
        <begin position="70"/>
        <end position="90"/>
    </location>
</feature>
<dbReference type="GO" id="GO:0015211">
    <property type="term" value="F:purine nucleoside transmembrane transporter activity"/>
    <property type="evidence" value="ECO:0007669"/>
    <property type="project" value="UniProtKB-UniRule"/>
</dbReference>
<dbReference type="Proteomes" id="UP000008810">
    <property type="component" value="Chromosome 3"/>
</dbReference>
<evidence type="ECO:0000313" key="10">
    <source>
        <dbReference type="Proteomes" id="UP000008810"/>
    </source>
</evidence>
<keyword evidence="4 7" id="KW-0812">Transmembrane</keyword>
<evidence type="ECO:0000256" key="4">
    <source>
        <dbReference type="ARBA" id="ARBA00022692"/>
    </source>
</evidence>
<evidence type="ECO:0000256" key="2">
    <source>
        <dbReference type="ARBA" id="ARBA00006213"/>
    </source>
</evidence>
<dbReference type="PANTHER" id="PTHR31376:SF42">
    <property type="entry name" value="PURINE PERMEASE-RELATED"/>
    <property type="match status" value="1"/>
</dbReference>
<feature type="transmembrane region" description="Helical" evidence="7">
    <location>
        <begin position="111"/>
        <end position="131"/>
    </location>
</feature>
<feature type="transmembrane region" description="Helical" evidence="7">
    <location>
        <begin position="167"/>
        <end position="187"/>
    </location>
</feature>
<dbReference type="AlphaFoldDB" id="A0A0Q3Q383"/>
<proteinExistence type="inferred from homology"/>
<organism evidence="8">
    <name type="scientific">Brachypodium distachyon</name>
    <name type="common">Purple false brome</name>
    <name type="synonym">Trachynia distachya</name>
    <dbReference type="NCBI Taxonomy" id="15368"/>
    <lineage>
        <taxon>Eukaryota</taxon>
        <taxon>Viridiplantae</taxon>
        <taxon>Streptophyta</taxon>
        <taxon>Embryophyta</taxon>
        <taxon>Tracheophyta</taxon>
        <taxon>Spermatophyta</taxon>
        <taxon>Magnoliopsida</taxon>
        <taxon>Liliopsida</taxon>
        <taxon>Poales</taxon>
        <taxon>Poaceae</taxon>
        <taxon>BOP clade</taxon>
        <taxon>Pooideae</taxon>
        <taxon>Stipodae</taxon>
        <taxon>Brachypodieae</taxon>
        <taxon>Brachypodium</taxon>
    </lineage>
</organism>
<reference evidence="9" key="3">
    <citation type="submission" date="2018-08" db="UniProtKB">
        <authorList>
            <consortium name="EnsemblPlants"/>
        </authorList>
    </citation>
    <scope>IDENTIFICATION</scope>
    <source>
        <strain evidence="9">cv. Bd21</strain>
    </source>
</reference>
<dbReference type="Pfam" id="PF16913">
    <property type="entry name" value="PUNUT"/>
    <property type="match status" value="1"/>
</dbReference>
<keyword evidence="5 7" id="KW-1133">Transmembrane helix</keyword>
<dbReference type="InterPro" id="IPR030182">
    <property type="entry name" value="PUP_plant"/>
</dbReference>
<evidence type="ECO:0000313" key="9">
    <source>
        <dbReference type="EnsemblPlants" id="KQJ96113"/>
    </source>
</evidence>
<dbReference type="Gramene" id="KQJ96113">
    <property type="protein sequence ID" value="KQJ96113"/>
    <property type="gene ID" value="BRADI_3g21077v3"/>
</dbReference>
<dbReference type="PANTHER" id="PTHR31376">
    <property type="entry name" value="OS09G0467300 PROTEIN-RELATED"/>
    <property type="match status" value="1"/>
</dbReference>
<keyword evidence="3 7" id="KW-0813">Transport</keyword>
<feature type="transmembrane region" description="Helical" evidence="7">
    <location>
        <begin position="35"/>
        <end position="58"/>
    </location>
</feature>
<dbReference type="SUPFAM" id="SSF103481">
    <property type="entry name" value="Multidrug resistance efflux transporter EmrE"/>
    <property type="match status" value="1"/>
</dbReference>
<dbReference type="ExpressionAtlas" id="A0A0Q3Q383">
    <property type="expression patterns" value="baseline and differential"/>
</dbReference>
<dbReference type="OrthoDB" id="1865379at2759"/>
<comment type="subcellular location">
    <subcellularLocation>
        <location evidence="1 7">Membrane</location>
        <topology evidence="1 7">Multi-pass membrane protein</topology>
    </subcellularLocation>
</comment>
<feature type="transmembrane region" description="Helical" evidence="7">
    <location>
        <begin position="199"/>
        <end position="220"/>
    </location>
</feature>
<dbReference type="GO" id="GO:0022857">
    <property type="term" value="F:transmembrane transporter activity"/>
    <property type="evidence" value="ECO:0000318"/>
    <property type="project" value="GO_Central"/>
</dbReference>
<evidence type="ECO:0000256" key="7">
    <source>
        <dbReference type="RuleBase" id="RU368015"/>
    </source>
</evidence>
<feature type="transmembrane region" description="Helical" evidence="7">
    <location>
        <begin position="279"/>
        <end position="303"/>
    </location>
</feature>
<reference evidence="8 9" key="1">
    <citation type="journal article" date="2010" name="Nature">
        <title>Genome sequencing and analysis of the model grass Brachypodium distachyon.</title>
        <authorList>
            <consortium name="International Brachypodium Initiative"/>
        </authorList>
    </citation>
    <scope>NUCLEOTIDE SEQUENCE [LARGE SCALE GENOMIC DNA]</scope>
    <source>
        <strain evidence="8 9">Bd21</strain>
    </source>
</reference>
<evidence type="ECO:0000313" key="8">
    <source>
        <dbReference type="EMBL" id="KQJ96113.1"/>
    </source>
</evidence>
<feature type="transmembrane region" description="Helical" evidence="7">
    <location>
        <begin position="143"/>
        <end position="160"/>
    </location>
</feature>
<dbReference type="GO" id="GO:0005345">
    <property type="term" value="F:purine nucleobase transmembrane transporter activity"/>
    <property type="evidence" value="ECO:0007669"/>
    <property type="project" value="UniProtKB-UniRule"/>
</dbReference>
<evidence type="ECO:0000256" key="3">
    <source>
        <dbReference type="ARBA" id="ARBA00022448"/>
    </source>
</evidence>
<dbReference type="EnsemblPlants" id="KQJ96113">
    <property type="protein sequence ID" value="KQJ96113"/>
    <property type="gene ID" value="BRADI_3g21077v3"/>
</dbReference>
<reference evidence="8" key="2">
    <citation type="submission" date="2017-06" db="EMBL/GenBank/DDBJ databases">
        <title>WGS assembly of Brachypodium distachyon.</title>
        <authorList>
            <consortium name="The International Brachypodium Initiative"/>
            <person name="Lucas S."/>
            <person name="Harmon-Smith M."/>
            <person name="Lail K."/>
            <person name="Tice H."/>
            <person name="Grimwood J."/>
            <person name="Bruce D."/>
            <person name="Barry K."/>
            <person name="Shu S."/>
            <person name="Lindquist E."/>
            <person name="Wang M."/>
            <person name="Pitluck S."/>
            <person name="Vogel J.P."/>
            <person name="Garvin D.F."/>
            <person name="Mockler T.C."/>
            <person name="Schmutz J."/>
            <person name="Rokhsar D."/>
            <person name="Bevan M.W."/>
        </authorList>
    </citation>
    <scope>NUCLEOTIDE SEQUENCE</scope>
    <source>
        <strain evidence="8">Bd21</strain>
    </source>
</reference>
<keyword evidence="10" id="KW-1185">Reference proteome</keyword>
<name>A0A0Q3Q383_BRADI</name>
<dbReference type="RefSeq" id="XP_010234593.1">
    <property type="nucleotide sequence ID" value="XM_010236291.3"/>
</dbReference>
<dbReference type="GeneID" id="100837887"/>
<dbReference type="EMBL" id="CM000882">
    <property type="protein sequence ID" value="KQJ96113.1"/>
    <property type="molecule type" value="Genomic_DNA"/>
</dbReference>
<feature type="transmembrane region" description="Helical" evidence="7">
    <location>
        <begin position="232"/>
        <end position="259"/>
    </location>
</feature>
<evidence type="ECO:0000256" key="6">
    <source>
        <dbReference type="ARBA" id="ARBA00023136"/>
    </source>
</evidence>
<comment type="similarity">
    <text evidence="2 7">Belongs to the purine permeases (TC 2.A.7.14) family.</text>
</comment>
<evidence type="ECO:0000256" key="5">
    <source>
        <dbReference type="ARBA" id="ARBA00022989"/>
    </source>
</evidence>
<sequence>MEVEMPTQDRAEGQQGKTSKASAWQLTVSAATNPLLVVNFVLLAAGTACGPLLLRAYFVHGGTRKWLSSLLQTAGWPLLLVPLCASFFSRRRRHLQDHGSSCELFFMTPRLLAASTAIGVMTGVDNFFYAYGQAYLPVSTSSILLSTQLVFTAAFALLLVRQRFAAATVNAVVLLTVGAAMLGMNAGGDRPAGVSAPQYRAGFGMVLGAAALYGLLLPAMELSQARHAARGAVTYTLVVEIQLVIGLSASAFCAIGMIINKDFQGISGEARESELGEAGYYLLLAGTAAVYQCFCLGTIGAIFYGSALLAGVIITVFIPVSEVLAVIFFHEPFSPTKGIALGLSLWGLISYFYGDVRTKQALQSGKHLHTEHPRV</sequence>
<keyword evidence="6 7" id="KW-0472">Membrane</keyword>
<protein>
    <recommendedName>
        <fullName evidence="7">Probable purine permease</fullName>
    </recommendedName>
</protein>
<feature type="transmembrane region" description="Helical" evidence="7">
    <location>
        <begin position="308"/>
        <end position="330"/>
    </location>
</feature>
<feature type="transmembrane region" description="Helical" evidence="7">
    <location>
        <begin position="336"/>
        <end position="354"/>
    </location>
</feature>
<dbReference type="KEGG" id="bdi:100837887"/>
<gene>
    <name evidence="9" type="primary">LOC100837887</name>
    <name evidence="8" type="ORF">BRADI_3g21077v3</name>
</gene>
<dbReference type="GO" id="GO:0016020">
    <property type="term" value="C:membrane"/>
    <property type="evidence" value="ECO:0007669"/>
    <property type="project" value="UniProtKB-SubCell"/>
</dbReference>